<dbReference type="Gene3D" id="4.10.60.10">
    <property type="entry name" value="Zinc finger, CCHC-type"/>
    <property type="match status" value="1"/>
</dbReference>
<dbReference type="SUPFAM" id="SSF57756">
    <property type="entry name" value="Retrovirus zinc finger-like domains"/>
    <property type="match status" value="1"/>
</dbReference>
<keyword evidence="1" id="KW-0862">Zinc</keyword>
<keyword evidence="1" id="KW-0863">Zinc-finger</keyword>
<dbReference type="GO" id="GO:0003676">
    <property type="term" value="F:nucleic acid binding"/>
    <property type="evidence" value="ECO:0007669"/>
    <property type="project" value="InterPro"/>
</dbReference>
<dbReference type="Proteomes" id="UP000838756">
    <property type="component" value="Unassembled WGS sequence"/>
</dbReference>
<proteinExistence type="predicted"/>
<dbReference type="EMBL" id="CAKXAJ010024039">
    <property type="protein sequence ID" value="CAH2228339.1"/>
    <property type="molecule type" value="Genomic_DNA"/>
</dbReference>
<dbReference type="InterPro" id="IPR001878">
    <property type="entry name" value="Znf_CCHC"/>
</dbReference>
<evidence type="ECO:0000256" key="2">
    <source>
        <dbReference type="SAM" id="Coils"/>
    </source>
</evidence>
<keyword evidence="2" id="KW-0175">Coiled coil</keyword>
<dbReference type="AlphaFoldDB" id="A0A8S4QZJ7"/>
<dbReference type="SMART" id="SM00343">
    <property type="entry name" value="ZnF_C2HC"/>
    <property type="match status" value="2"/>
</dbReference>
<keyword evidence="1" id="KW-0479">Metal-binding</keyword>
<accession>A0A8S4QZJ7</accession>
<gene>
    <name evidence="5" type="primary">jg7208</name>
    <name evidence="5" type="ORF">PAEG_LOCUS8299</name>
</gene>
<name>A0A8S4QZJ7_9NEOP</name>
<keyword evidence="6" id="KW-1185">Reference proteome</keyword>
<feature type="compositionally biased region" description="Basic and acidic residues" evidence="3">
    <location>
        <begin position="1"/>
        <end position="11"/>
    </location>
</feature>
<feature type="domain" description="CCHC-type" evidence="4">
    <location>
        <begin position="563"/>
        <end position="579"/>
    </location>
</feature>
<feature type="coiled-coil region" evidence="2">
    <location>
        <begin position="148"/>
        <end position="179"/>
    </location>
</feature>
<protein>
    <submittedName>
        <fullName evidence="5">Jg7208 protein</fullName>
    </submittedName>
</protein>
<dbReference type="PROSITE" id="PS50158">
    <property type="entry name" value="ZF_CCHC"/>
    <property type="match status" value="1"/>
</dbReference>
<reference evidence="5" key="1">
    <citation type="submission" date="2022-03" db="EMBL/GenBank/DDBJ databases">
        <authorList>
            <person name="Lindestad O."/>
        </authorList>
    </citation>
    <scope>NUCLEOTIDE SEQUENCE</scope>
</reference>
<dbReference type="OrthoDB" id="6918298at2759"/>
<feature type="region of interest" description="Disordered" evidence="3">
    <location>
        <begin position="1"/>
        <end position="79"/>
    </location>
</feature>
<evidence type="ECO:0000313" key="6">
    <source>
        <dbReference type="Proteomes" id="UP000838756"/>
    </source>
</evidence>
<dbReference type="GO" id="GO:0008270">
    <property type="term" value="F:zinc ion binding"/>
    <property type="evidence" value="ECO:0007669"/>
    <property type="project" value="UniProtKB-KW"/>
</dbReference>
<evidence type="ECO:0000259" key="4">
    <source>
        <dbReference type="PROSITE" id="PS50158"/>
    </source>
</evidence>
<comment type="caution">
    <text evidence="5">The sequence shown here is derived from an EMBL/GenBank/DDBJ whole genome shotgun (WGS) entry which is preliminary data.</text>
</comment>
<evidence type="ECO:0000256" key="3">
    <source>
        <dbReference type="SAM" id="MobiDB-lite"/>
    </source>
</evidence>
<sequence>MVGGKTEKFEEVGDPFARGRTIQRTPPGLTKEQESMNTGSDASADTGETDNCEDDTPSKEGERRPKKRKKVSSPIMVQPSEIEPSEELMKIKAKVEELVNFTKGNKKVHHEVKTFALDLTSLVRQTVIKYKYDTVKFYELQQEFNTYKETQEQRVSELSEQIEYIRQDYENRFEQLSNERGDSYVECNLISKKLNLNHQDIKDYDNLLTKLHLEWTLDSFRNVKIVHGDIFQNVCNNVVYFCEEQTKSQSRSGKRVLNRYPEILEGERIICDGGSYNIMEQSVTLLTSEDRKMRTNKVVVAFYDPTKQDGRSQHDVFKLCEEIKRLAEKFNMKEISIVNPQGVSTDVMRKMLETIFHNTDISVFLKAKKNKLQEKKNTNKKTDEIIVIKGDTDSYAYVLKKLKNGLKGRDALEQIKGVQETKKGDILVKVKENAEGVTKIIKDIVQNKKIKTLIRKTKCTLHIKDIDSIADIEEVRTAVLDTNIVQSPDILEVRSLRPMKNGNQIATIVLDKTDGEGILKINRLRIGLSICQVYQRIDVLKCYRCWSYDHIAAKCTGEDRSLKCHCCAQEGHLARNCTNEAFCPLCNTEGHSSGSGRCKFFHQALARTNRRRRDSVSTRYQHSQSFK</sequence>
<evidence type="ECO:0000313" key="5">
    <source>
        <dbReference type="EMBL" id="CAH2228339.1"/>
    </source>
</evidence>
<organism evidence="5 6">
    <name type="scientific">Pararge aegeria aegeria</name>
    <dbReference type="NCBI Taxonomy" id="348720"/>
    <lineage>
        <taxon>Eukaryota</taxon>
        <taxon>Metazoa</taxon>
        <taxon>Ecdysozoa</taxon>
        <taxon>Arthropoda</taxon>
        <taxon>Hexapoda</taxon>
        <taxon>Insecta</taxon>
        <taxon>Pterygota</taxon>
        <taxon>Neoptera</taxon>
        <taxon>Endopterygota</taxon>
        <taxon>Lepidoptera</taxon>
        <taxon>Glossata</taxon>
        <taxon>Ditrysia</taxon>
        <taxon>Papilionoidea</taxon>
        <taxon>Nymphalidae</taxon>
        <taxon>Satyrinae</taxon>
        <taxon>Satyrini</taxon>
        <taxon>Parargina</taxon>
        <taxon>Pararge</taxon>
    </lineage>
</organism>
<evidence type="ECO:0000256" key="1">
    <source>
        <dbReference type="PROSITE-ProRule" id="PRU00047"/>
    </source>
</evidence>
<dbReference type="InterPro" id="IPR036875">
    <property type="entry name" value="Znf_CCHC_sf"/>
</dbReference>